<feature type="signal peptide" evidence="9">
    <location>
        <begin position="1"/>
        <end position="26"/>
    </location>
</feature>
<dbReference type="OrthoDB" id="6372603at2759"/>
<evidence type="ECO:0000313" key="12">
    <source>
        <dbReference type="RefSeq" id="XP_047739751.1"/>
    </source>
</evidence>
<dbReference type="RefSeq" id="XP_047739751.1">
    <property type="nucleotide sequence ID" value="XM_047883795.1"/>
</dbReference>
<feature type="compositionally biased region" description="Polar residues" evidence="8">
    <location>
        <begin position="2032"/>
        <end position="2041"/>
    </location>
</feature>
<feature type="compositionally biased region" description="Polar residues" evidence="8">
    <location>
        <begin position="1170"/>
        <end position="1185"/>
    </location>
</feature>
<sequence length="2041" mass="220198">MNCGIMSPVSILQCLLLLLASLLVYGQLSDLRRCADPQCQKLISKAHTIMKYPSGTTGVLSFPNNAEVNVYSKEAGSNPDWWGVEINGKFGYAPKKFIREDKVLLKDDLLTHIVPVMSASMGLKKEIPIDPKILSKVNEVKNDENEDGGEEFDEEDELDGIQFYNKEDERQVKDEQKQDDLTEPSQASAPVNNVASVAQDSIGEKSPPESVLPSADISPVSISSPPVQISSDQPLSVKEISLPTNVEHTASSDPASILPSQVKYEVVDGTTLYVDSGDVTEPPIHLPSYQTPPPLPATTTHTAHVITPTPPLTPSLSQDTITVPPTAGEEPSRSQVLNTPELMMVSTGLPQSTIDKGEAPAAAGTPPIQPQKDHVSREEPPEHLKAVPIGSGSMSVTSSATDESKPDAASIPSNQNIDENYKQITNEGGIDNFQPSIVGIQREQAPNSIGNFSSDSESAIPITNAAMTSDFTAPKPDDVLNIPADNKPNETNEPKATENVVEISGNNQDQTESLSPEASGLDGSPETSVPKVSARASALEGSAQASAFEGSTEASAFEGAPESFALEVSPESLVLEGSGNEQKQASHSIPDGYPETLATVSESEDLELEVEPQDSDVKAENGGSFFGAFFSGWSSTEEQKHEDEDEVSTDAPSNSGDESSDNLVNSGATVEENSQNSVQETSFITTMVKEPPSATITKSLEASAGIAGMPGLASNTLADDLRQRKKKMVKKNIVHALKVSADRTLATSKKVSSKPSFVSVGAVHEVTSSGALHTPKSIEATHASMLTSASLPLIHSDSETASVSSRLASPTSMTTRAPPFTVTELFSSMTSLPRLDTKQTDAIPSREAGSDSHTLAASDSHTLADSGRHTIAASDSHTLAASDSHTLVASDSHTIAASDSHTIAPSDSHTLAPSDSHTLAGSDSHTLAASDSHTLAASDSHTIAASDSHTIAASDSHTLAATDSHTLAARDSHTLAARDSHTLADSNSHTLAASDSHTLAATDSHTIAASDSHTLAASDSYTLADSGRHTLASSDSISSVQPLLSDLNRMAIVPDKKGSLLNSQTSGLKNENFKSLSVDSPEAGKTKPTDGKLVTETKYGGDEAQEPAAHSGQDESSSAESGYSSDEEMNTSNPSTTHEPVAEGGTDSLSHDHQPGEGEADEPHSEDGNVESSLQPPTEASSETNPEYAHASLDGLQDEPNKSHISSDLEHAHSDESADTEAPEASDAKSPESPDLGSPESENESSVSSDANAEDPSDLHHPESLTGHLLKTVEPIIQWLSGSSQLGESLSLALEHDLSAPVESRGSLMAMAIVAATILLLYVVHAAFTRSARESPLLEALNRLEHEQHTADGLIMQLKSQLTSSQTAAASGVDEQQWAQASAQLREENEELKARCDELERQLEESTSSGLEMDNMIQDLLHAQKDTASFQEAIDSLQLMLDSQRDKVESLTSDLTIKTTLNDELRTESAAARDRIAKLEYQLEQVTRSLEEVSSAKSRVSAELYSEQTRLQELRTEHDTLTQSYSQATDALKAISEQQSSANLRAEQLDKLLKTREAELQVTKECLKQLKVFNDGRAGKDKLTQLLDVVKARSDLTCAQQERRALEAELKESSEQLQKLQERLQQAQQEAEQCRKEKMQAQLEQKEALNKLTVLTDYFQEEKAQLTKELESESGLRHTAEGSAESVSSRIRNYDMQLMAYKAQVEMLKKELEDQEVSYRTQLAAQEQKAHESWVAARAAERKYDESKQETAQLRSRLLLMSKENSEQLPIAKPLPKHAEASNGSLSSPRPPLHDDLDGEHSLPLDSPPPIPPPPHLLPHLFPPPPHLFPPPPHLPGMPPPPFLPPSHFLPPPPMLDRRLPPAGRLASPPFHRRIEAASPPFHRRIGAASPPELLDRHSPPIFDRRSFSPASERSRYSDRQYSPDRHSRYSPDKIGRYSPDRQGRYSPDRQDQFSPDRSGRYSPDRPGRYFPDRLYDRHHPDRYNNSDRHSDAYSSNGRNSSPDGVAKRTSPTPPQRRPYDNGGQLGKGKKTSTPLGPNDR</sequence>
<feature type="compositionally biased region" description="Basic and acidic residues" evidence="8">
    <location>
        <begin position="1082"/>
        <end position="1101"/>
    </location>
</feature>
<feature type="compositionally biased region" description="Low complexity" evidence="8">
    <location>
        <begin position="1238"/>
        <end position="1251"/>
    </location>
</feature>
<dbReference type="Gene3D" id="2.30.30.40">
    <property type="entry name" value="SH3 Domains"/>
    <property type="match status" value="1"/>
</dbReference>
<dbReference type="GeneID" id="108664728"/>
<evidence type="ECO:0000256" key="2">
    <source>
        <dbReference type="ARBA" id="ARBA00022443"/>
    </source>
</evidence>
<dbReference type="GO" id="GO:0006888">
    <property type="term" value="P:endoplasmic reticulum to Golgi vesicle-mediated transport"/>
    <property type="evidence" value="ECO:0007669"/>
    <property type="project" value="TreeGrafter"/>
</dbReference>
<feature type="compositionally biased region" description="Polar residues" evidence="8">
    <location>
        <begin position="1993"/>
        <end position="2003"/>
    </location>
</feature>
<dbReference type="PANTHER" id="PTHR23158:SF33">
    <property type="entry name" value="TRANSPORT AND GOLGI ORGANIZATION PROTEIN 1"/>
    <property type="match status" value="1"/>
</dbReference>
<protein>
    <submittedName>
        <fullName evidence="12">Uncharacterized protein LOC108664728 isoform X1</fullName>
    </submittedName>
</protein>
<keyword evidence="6" id="KW-0325">Glycoprotein</keyword>
<dbReference type="Proteomes" id="UP000694843">
    <property type="component" value="Unplaced"/>
</dbReference>
<dbReference type="GO" id="GO:0035459">
    <property type="term" value="P:vesicle cargo loading"/>
    <property type="evidence" value="ECO:0007669"/>
    <property type="project" value="TreeGrafter"/>
</dbReference>
<feature type="coiled-coil region" evidence="7">
    <location>
        <begin position="1434"/>
        <end position="1531"/>
    </location>
</feature>
<dbReference type="CTD" id="33930"/>
<feature type="region of interest" description="Disordered" evidence="8">
    <location>
        <begin position="1072"/>
        <end position="1263"/>
    </location>
</feature>
<dbReference type="GO" id="GO:0070971">
    <property type="term" value="C:endoplasmic reticulum exit site"/>
    <property type="evidence" value="ECO:0007669"/>
    <property type="project" value="TreeGrafter"/>
</dbReference>
<feature type="region of interest" description="Disordered" evidence="8">
    <location>
        <begin position="902"/>
        <end position="925"/>
    </location>
</feature>
<feature type="compositionally biased region" description="Low complexity" evidence="8">
    <location>
        <begin position="297"/>
        <end position="307"/>
    </location>
</feature>
<feature type="compositionally biased region" description="Basic and acidic residues" evidence="8">
    <location>
        <begin position="1958"/>
        <end position="1992"/>
    </location>
</feature>
<keyword evidence="3 9" id="KW-0732">Signal</keyword>
<reference evidence="12" key="1">
    <citation type="submission" date="2025-08" db="UniProtKB">
        <authorList>
            <consortium name="RefSeq"/>
        </authorList>
    </citation>
    <scope>IDENTIFICATION</scope>
    <source>
        <tissue evidence="12">Whole organism</tissue>
    </source>
</reference>
<feature type="compositionally biased region" description="Low complexity" evidence="8">
    <location>
        <begin position="213"/>
        <end position="234"/>
    </location>
</feature>
<dbReference type="PANTHER" id="PTHR23158">
    <property type="entry name" value="MELANOMA INHIBITORY ACTIVITY-RELATED"/>
    <property type="match status" value="1"/>
</dbReference>
<evidence type="ECO:0000259" key="10">
    <source>
        <dbReference type="SMART" id="SM00326"/>
    </source>
</evidence>
<evidence type="ECO:0000256" key="5">
    <source>
        <dbReference type="ARBA" id="ARBA00023054"/>
    </source>
</evidence>
<keyword evidence="2" id="KW-0728">SH3 domain</keyword>
<feature type="coiled-coil region" evidence="7">
    <location>
        <begin position="1589"/>
        <end position="1651"/>
    </location>
</feature>
<feature type="compositionally biased region" description="Basic and acidic residues" evidence="8">
    <location>
        <begin position="165"/>
        <end position="180"/>
    </location>
</feature>
<evidence type="ECO:0000256" key="3">
    <source>
        <dbReference type="ARBA" id="ARBA00022729"/>
    </source>
</evidence>
<evidence type="ECO:0000256" key="9">
    <source>
        <dbReference type="SAM" id="SignalP"/>
    </source>
</evidence>
<feature type="compositionally biased region" description="Polar residues" evidence="8">
    <location>
        <begin position="392"/>
        <end position="401"/>
    </location>
</feature>
<keyword evidence="4" id="KW-0256">Endoplasmic reticulum</keyword>
<feature type="region of interest" description="Disordered" evidence="8">
    <location>
        <begin position="575"/>
        <end position="595"/>
    </location>
</feature>
<dbReference type="SUPFAM" id="SSF50044">
    <property type="entry name" value="SH3-domain"/>
    <property type="match status" value="1"/>
</dbReference>
<feature type="compositionally biased region" description="Polar residues" evidence="8">
    <location>
        <begin position="411"/>
        <end position="420"/>
    </location>
</feature>
<feature type="coiled-coil region" evidence="7">
    <location>
        <begin position="1691"/>
        <end position="1757"/>
    </location>
</feature>
<dbReference type="GO" id="GO:0005789">
    <property type="term" value="C:endoplasmic reticulum membrane"/>
    <property type="evidence" value="ECO:0007669"/>
    <property type="project" value="UniProtKB-SubCell"/>
</dbReference>
<feature type="coiled-coil region" evidence="7">
    <location>
        <begin position="1375"/>
        <end position="1409"/>
    </location>
</feature>
<evidence type="ECO:0000256" key="6">
    <source>
        <dbReference type="ARBA" id="ARBA00023180"/>
    </source>
</evidence>
<feature type="compositionally biased region" description="Basic and acidic residues" evidence="8">
    <location>
        <begin position="1894"/>
        <end position="1952"/>
    </location>
</feature>
<accession>A0A979FRJ1</accession>
<comment type="subcellular location">
    <subcellularLocation>
        <location evidence="1">Endoplasmic reticulum membrane</location>
        <topology evidence="1">Single-pass membrane protein</topology>
    </subcellularLocation>
</comment>
<evidence type="ECO:0000313" key="11">
    <source>
        <dbReference type="Proteomes" id="UP000694843"/>
    </source>
</evidence>
<feature type="region of interest" description="Disordered" evidence="8">
    <location>
        <begin position="1770"/>
        <end position="2041"/>
    </location>
</feature>
<feature type="region of interest" description="Disordered" evidence="8">
    <location>
        <begin position="842"/>
        <end position="862"/>
    </location>
</feature>
<feature type="compositionally biased region" description="Acidic residues" evidence="8">
    <location>
        <begin position="144"/>
        <end position="159"/>
    </location>
</feature>
<dbReference type="OMA" id="GSESWHE"/>
<feature type="compositionally biased region" description="Basic and acidic residues" evidence="8">
    <location>
        <begin position="371"/>
        <end position="385"/>
    </location>
</feature>
<organism evidence="11 12">
    <name type="scientific">Hyalella azteca</name>
    <name type="common">Amphipod</name>
    <dbReference type="NCBI Taxonomy" id="294128"/>
    <lineage>
        <taxon>Eukaryota</taxon>
        <taxon>Metazoa</taxon>
        <taxon>Ecdysozoa</taxon>
        <taxon>Arthropoda</taxon>
        <taxon>Crustacea</taxon>
        <taxon>Multicrustacea</taxon>
        <taxon>Malacostraca</taxon>
        <taxon>Eumalacostraca</taxon>
        <taxon>Peracarida</taxon>
        <taxon>Amphipoda</taxon>
        <taxon>Senticaudata</taxon>
        <taxon>Talitrida</taxon>
        <taxon>Talitroidea</taxon>
        <taxon>Hyalellidae</taxon>
        <taxon>Hyalella</taxon>
    </lineage>
</organism>
<dbReference type="InterPro" id="IPR036028">
    <property type="entry name" value="SH3-like_dom_sf"/>
</dbReference>
<evidence type="ECO:0000256" key="1">
    <source>
        <dbReference type="ARBA" id="ARBA00004389"/>
    </source>
</evidence>
<evidence type="ECO:0000256" key="4">
    <source>
        <dbReference type="ARBA" id="ARBA00022824"/>
    </source>
</evidence>
<dbReference type="SUPFAM" id="SSF69349">
    <property type="entry name" value="Phage fibre proteins"/>
    <property type="match status" value="1"/>
</dbReference>
<keyword evidence="11" id="KW-1185">Reference proteome</keyword>
<feature type="domain" description="SH3" evidence="10">
    <location>
        <begin position="44"/>
        <end position="102"/>
    </location>
</feature>
<feature type="compositionally biased region" description="Basic and acidic residues" evidence="8">
    <location>
        <begin position="487"/>
        <end position="496"/>
    </location>
</feature>
<feature type="compositionally biased region" description="Polar residues" evidence="8">
    <location>
        <begin position="504"/>
        <end position="516"/>
    </location>
</feature>
<keyword evidence="5 7" id="KW-0175">Coiled coil</keyword>
<feature type="chain" id="PRO_5037640427" evidence="9">
    <location>
        <begin position="27"/>
        <end position="2041"/>
    </location>
</feature>
<name>A0A979FRJ1_HYAAZ</name>
<gene>
    <name evidence="12" type="primary">LOC108664728</name>
</gene>
<feature type="compositionally biased region" description="Basic and acidic residues" evidence="8">
    <location>
        <begin position="1792"/>
        <end position="1803"/>
    </location>
</feature>
<proteinExistence type="predicted"/>
<evidence type="ECO:0000256" key="8">
    <source>
        <dbReference type="SAM" id="MobiDB-lite"/>
    </source>
</evidence>
<feature type="region of interest" description="Disordered" evidence="8">
    <location>
        <begin position="138"/>
        <end position="236"/>
    </location>
</feature>
<feature type="region of interest" description="Disordered" evidence="8">
    <location>
        <begin position="469"/>
        <end position="537"/>
    </location>
</feature>
<feature type="compositionally biased region" description="Basic and acidic residues" evidence="8">
    <location>
        <begin position="1199"/>
        <end position="1216"/>
    </location>
</feature>
<feature type="region of interest" description="Disordered" evidence="8">
    <location>
        <begin position="283"/>
        <end position="420"/>
    </location>
</feature>
<feature type="compositionally biased region" description="Pro residues" evidence="8">
    <location>
        <begin position="1806"/>
        <end position="1855"/>
    </location>
</feature>
<feature type="region of interest" description="Disordered" evidence="8">
    <location>
        <begin position="635"/>
        <end position="680"/>
    </location>
</feature>
<dbReference type="GO" id="GO:0009306">
    <property type="term" value="P:protein secretion"/>
    <property type="evidence" value="ECO:0007669"/>
    <property type="project" value="TreeGrafter"/>
</dbReference>
<feature type="compositionally biased region" description="Polar residues" evidence="8">
    <location>
        <begin position="851"/>
        <end position="862"/>
    </location>
</feature>
<dbReference type="SMART" id="SM00326">
    <property type="entry name" value="SH3"/>
    <property type="match status" value="1"/>
</dbReference>
<feature type="compositionally biased region" description="Low complexity" evidence="8">
    <location>
        <begin position="185"/>
        <end position="199"/>
    </location>
</feature>
<feature type="compositionally biased region" description="Low complexity" evidence="8">
    <location>
        <begin position="1115"/>
        <end position="1124"/>
    </location>
</feature>
<evidence type="ECO:0000256" key="7">
    <source>
        <dbReference type="SAM" id="Coils"/>
    </source>
</evidence>
<feature type="compositionally biased region" description="Basic and acidic residues" evidence="8">
    <location>
        <begin position="1149"/>
        <end position="1167"/>
    </location>
</feature>
<feature type="compositionally biased region" description="Polar residues" evidence="8">
    <location>
        <begin position="650"/>
        <end position="680"/>
    </location>
</feature>
<dbReference type="InterPro" id="IPR001452">
    <property type="entry name" value="SH3_domain"/>
</dbReference>
<dbReference type="InterPro" id="IPR051500">
    <property type="entry name" value="cTAGE_MIA/OTOR"/>
</dbReference>